<sequence length="137" mass="15701">MEPAHSHIEADTINAAIETAKEKTAADIEVPHDWIYFIRTVRRNSPLQVIEMQQKDFLGYFFDDGEFKRGDLKQGTVRKRQDGMEISFPNPTTLEPLPIADIKVSNLLDLLPYISGYNENPQRLKQLDPEDISDVND</sequence>
<reference evidence="1" key="1">
    <citation type="submission" date="2019-08" db="EMBL/GenBank/DDBJ databases">
        <title>The genome of the North American firefly Photinus pyralis.</title>
        <authorList>
            <consortium name="Photinus pyralis genome working group"/>
            <person name="Fallon T.R."/>
            <person name="Sander Lower S.E."/>
            <person name="Weng J.-K."/>
        </authorList>
    </citation>
    <scope>NUCLEOTIDE SEQUENCE</scope>
    <source>
        <strain evidence="1">TRF0915ILg1</strain>
        <tissue evidence="1">Whole body</tissue>
    </source>
</reference>
<dbReference type="EMBL" id="VTPC01090026">
    <property type="protein sequence ID" value="KAF2885170.1"/>
    <property type="molecule type" value="Genomic_DNA"/>
</dbReference>
<evidence type="ECO:0000313" key="2">
    <source>
        <dbReference type="Proteomes" id="UP000801492"/>
    </source>
</evidence>
<organism evidence="1 2">
    <name type="scientific">Ignelater luminosus</name>
    <name type="common">Cucubano</name>
    <name type="synonym">Pyrophorus luminosus</name>
    <dbReference type="NCBI Taxonomy" id="2038154"/>
    <lineage>
        <taxon>Eukaryota</taxon>
        <taxon>Metazoa</taxon>
        <taxon>Ecdysozoa</taxon>
        <taxon>Arthropoda</taxon>
        <taxon>Hexapoda</taxon>
        <taxon>Insecta</taxon>
        <taxon>Pterygota</taxon>
        <taxon>Neoptera</taxon>
        <taxon>Endopterygota</taxon>
        <taxon>Coleoptera</taxon>
        <taxon>Polyphaga</taxon>
        <taxon>Elateriformia</taxon>
        <taxon>Elateroidea</taxon>
        <taxon>Elateridae</taxon>
        <taxon>Agrypninae</taxon>
        <taxon>Pyrophorini</taxon>
        <taxon>Ignelater</taxon>
    </lineage>
</organism>
<protein>
    <submittedName>
        <fullName evidence="1">Uncharacterized protein</fullName>
    </submittedName>
</protein>
<comment type="caution">
    <text evidence="1">The sequence shown here is derived from an EMBL/GenBank/DDBJ whole genome shotgun (WGS) entry which is preliminary data.</text>
</comment>
<gene>
    <name evidence="1" type="ORF">ILUMI_21015</name>
</gene>
<dbReference type="AlphaFoldDB" id="A0A8K0CD17"/>
<accession>A0A8K0CD17</accession>
<proteinExistence type="predicted"/>
<evidence type="ECO:0000313" key="1">
    <source>
        <dbReference type="EMBL" id="KAF2885170.1"/>
    </source>
</evidence>
<name>A0A8K0CD17_IGNLU</name>
<keyword evidence="2" id="KW-1185">Reference proteome</keyword>
<dbReference type="Proteomes" id="UP000801492">
    <property type="component" value="Unassembled WGS sequence"/>
</dbReference>
<dbReference type="OrthoDB" id="10525530at2759"/>